<feature type="non-terminal residue" evidence="1">
    <location>
        <position position="86"/>
    </location>
</feature>
<accession>A0A6I1MPN3</accession>
<comment type="caution">
    <text evidence="1">The sequence shown here is derived from an EMBL/GenBank/DDBJ whole genome shotgun (WGS) entry which is preliminary data.</text>
</comment>
<gene>
    <name evidence="1" type="ORF">GBZ86_11735</name>
</gene>
<protein>
    <submittedName>
        <fullName evidence="1">Uncharacterized protein</fullName>
    </submittedName>
</protein>
<organism evidence="1 2">
    <name type="scientific">Clostridium tarantellae</name>
    <dbReference type="NCBI Taxonomy" id="39493"/>
    <lineage>
        <taxon>Bacteria</taxon>
        <taxon>Bacillati</taxon>
        <taxon>Bacillota</taxon>
        <taxon>Clostridia</taxon>
        <taxon>Eubacteriales</taxon>
        <taxon>Clostridiaceae</taxon>
        <taxon>Clostridium</taxon>
    </lineage>
</organism>
<evidence type="ECO:0000313" key="1">
    <source>
        <dbReference type="EMBL" id="MPQ44428.1"/>
    </source>
</evidence>
<keyword evidence="2" id="KW-1185">Reference proteome</keyword>
<reference evidence="1 2" key="1">
    <citation type="submission" date="2019-10" db="EMBL/GenBank/DDBJ databases">
        <title>The Genome Sequence of Clostridium tarantellae Isolated from Fish Brain.</title>
        <authorList>
            <person name="Bano L."/>
            <person name="Kiel M."/>
            <person name="Sales G."/>
            <person name="Doxey A.C."/>
            <person name="Mansfield M.J."/>
            <person name="Schiavone M."/>
            <person name="Rossetto O."/>
            <person name="Pirazzini M."/>
            <person name="Dobrindt U."/>
            <person name="Montecucco C."/>
        </authorList>
    </citation>
    <scope>NUCLEOTIDE SEQUENCE [LARGE SCALE GENOMIC DNA]</scope>
    <source>
        <strain evidence="1 2">DSM 3997</strain>
    </source>
</reference>
<sequence length="86" mass="10325">MNSIDEKSIIKTLNSYLVEYKNIFYKRGFENFITLIMAILYIQETKSVKFLHEKFIKKYWDKCLNSFYYFLADKNLNSTDLAISTL</sequence>
<dbReference type="Proteomes" id="UP000430345">
    <property type="component" value="Unassembled WGS sequence"/>
</dbReference>
<dbReference type="EMBL" id="WHJC01000212">
    <property type="protein sequence ID" value="MPQ44428.1"/>
    <property type="molecule type" value="Genomic_DNA"/>
</dbReference>
<proteinExistence type="predicted"/>
<evidence type="ECO:0000313" key="2">
    <source>
        <dbReference type="Proteomes" id="UP000430345"/>
    </source>
</evidence>
<dbReference type="AlphaFoldDB" id="A0A6I1MPN3"/>
<name>A0A6I1MPN3_9CLOT</name>